<evidence type="ECO:0000256" key="2">
    <source>
        <dbReference type="SAM" id="Phobius"/>
    </source>
</evidence>
<organism evidence="3 4">
    <name type="scientific">Aplosporella prunicola CBS 121167</name>
    <dbReference type="NCBI Taxonomy" id="1176127"/>
    <lineage>
        <taxon>Eukaryota</taxon>
        <taxon>Fungi</taxon>
        <taxon>Dikarya</taxon>
        <taxon>Ascomycota</taxon>
        <taxon>Pezizomycotina</taxon>
        <taxon>Dothideomycetes</taxon>
        <taxon>Dothideomycetes incertae sedis</taxon>
        <taxon>Botryosphaeriales</taxon>
        <taxon>Aplosporellaceae</taxon>
        <taxon>Aplosporella</taxon>
    </lineage>
</organism>
<reference evidence="3" key="1">
    <citation type="journal article" date="2020" name="Stud. Mycol.">
        <title>101 Dothideomycetes genomes: a test case for predicting lifestyles and emergence of pathogens.</title>
        <authorList>
            <person name="Haridas S."/>
            <person name="Albert R."/>
            <person name="Binder M."/>
            <person name="Bloem J."/>
            <person name="Labutti K."/>
            <person name="Salamov A."/>
            <person name="Andreopoulos B."/>
            <person name="Baker S."/>
            <person name="Barry K."/>
            <person name="Bills G."/>
            <person name="Bluhm B."/>
            <person name="Cannon C."/>
            <person name="Castanera R."/>
            <person name="Culley D."/>
            <person name="Daum C."/>
            <person name="Ezra D."/>
            <person name="Gonzalez J."/>
            <person name="Henrissat B."/>
            <person name="Kuo A."/>
            <person name="Liang C."/>
            <person name="Lipzen A."/>
            <person name="Lutzoni F."/>
            <person name="Magnuson J."/>
            <person name="Mondo S."/>
            <person name="Nolan M."/>
            <person name="Ohm R."/>
            <person name="Pangilinan J."/>
            <person name="Park H.-J."/>
            <person name="Ramirez L."/>
            <person name="Alfaro M."/>
            <person name="Sun H."/>
            <person name="Tritt A."/>
            <person name="Yoshinaga Y."/>
            <person name="Zwiers L.-H."/>
            <person name="Turgeon B."/>
            <person name="Goodwin S."/>
            <person name="Spatafora J."/>
            <person name="Crous P."/>
            <person name="Grigoriev I."/>
        </authorList>
    </citation>
    <scope>NUCLEOTIDE SEQUENCE</scope>
    <source>
        <strain evidence="3">CBS 121167</strain>
    </source>
</reference>
<feature type="transmembrane region" description="Helical" evidence="2">
    <location>
        <begin position="12"/>
        <end position="29"/>
    </location>
</feature>
<protein>
    <submittedName>
        <fullName evidence="3">Uncharacterized protein</fullName>
    </submittedName>
</protein>
<evidence type="ECO:0000313" key="4">
    <source>
        <dbReference type="Proteomes" id="UP000799438"/>
    </source>
</evidence>
<feature type="compositionally biased region" description="Basic and acidic residues" evidence="1">
    <location>
        <begin position="68"/>
        <end position="77"/>
    </location>
</feature>
<dbReference type="OrthoDB" id="2141050at2759"/>
<dbReference type="RefSeq" id="XP_033394524.1">
    <property type="nucleotide sequence ID" value="XM_033541005.1"/>
</dbReference>
<accession>A0A6A6B7P8</accession>
<keyword evidence="2" id="KW-1133">Transmembrane helix</keyword>
<sequence length="77" mass="8807">MEMRPFFNKGSLWAYPLYATIGGSFGYWLQGVESRQYKLLSDRRQALMDKRARRALEESTTVDPATQADKEGIMATV</sequence>
<dbReference type="AlphaFoldDB" id="A0A6A6B7P8"/>
<gene>
    <name evidence="3" type="ORF">K452DRAFT_290459</name>
</gene>
<dbReference type="GeneID" id="54298501"/>
<feature type="region of interest" description="Disordered" evidence="1">
    <location>
        <begin position="58"/>
        <end position="77"/>
    </location>
</feature>
<dbReference type="PANTHER" id="PTHR39218">
    <property type="entry name" value="OXIDOREDUCTASE 14 KDA SUBUNIT, PUTATIVE (AFU_ORTHOLOGUE AFUA_1G12110)-RELATED"/>
    <property type="match status" value="1"/>
</dbReference>
<evidence type="ECO:0000313" key="3">
    <source>
        <dbReference type="EMBL" id="KAF2138811.1"/>
    </source>
</evidence>
<dbReference type="PANTHER" id="PTHR39218:SF1">
    <property type="entry name" value="OXIDOREDUCTASE 14 KDA SUBUNIT, PUTATIVE (AFU_ORTHOLOGUE AFUA_1G12110)-RELATED"/>
    <property type="match status" value="1"/>
</dbReference>
<keyword evidence="4" id="KW-1185">Reference proteome</keyword>
<dbReference type="Proteomes" id="UP000799438">
    <property type="component" value="Unassembled WGS sequence"/>
</dbReference>
<name>A0A6A6B7P8_9PEZI</name>
<keyword evidence="2" id="KW-0472">Membrane</keyword>
<proteinExistence type="predicted"/>
<dbReference type="EMBL" id="ML995495">
    <property type="protein sequence ID" value="KAF2138811.1"/>
    <property type="molecule type" value="Genomic_DNA"/>
</dbReference>
<evidence type="ECO:0000256" key="1">
    <source>
        <dbReference type="SAM" id="MobiDB-lite"/>
    </source>
</evidence>
<keyword evidence="2" id="KW-0812">Transmembrane</keyword>